<gene>
    <name evidence="3" type="ORF">EEDITHA_LOCUS18766</name>
</gene>
<dbReference type="GO" id="GO:0003824">
    <property type="term" value="F:catalytic activity"/>
    <property type="evidence" value="ECO:0007669"/>
    <property type="project" value="InterPro"/>
</dbReference>
<evidence type="ECO:0000256" key="1">
    <source>
        <dbReference type="SAM" id="MobiDB-lite"/>
    </source>
</evidence>
<dbReference type="EMBL" id="CAKOGL010000027">
    <property type="protein sequence ID" value="CAH2104386.1"/>
    <property type="molecule type" value="Genomic_DNA"/>
</dbReference>
<dbReference type="InterPro" id="IPR005135">
    <property type="entry name" value="Endo/exonuclease/phosphatase"/>
</dbReference>
<accession>A0AAU9UY35</accession>
<evidence type="ECO:0000313" key="3">
    <source>
        <dbReference type="EMBL" id="CAH2104386.1"/>
    </source>
</evidence>
<dbReference type="SUPFAM" id="SSF56219">
    <property type="entry name" value="DNase I-like"/>
    <property type="match status" value="1"/>
</dbReference>
<dbReference type="PANTHER" id="PTHR33273:SF4">
    <property type="entry name" value="ENDONUCLEASE_EXONUCLEASE_PHOSPHATASE DOMAIN-CONTAINING PROTEIN"/>
    <property type="match status" value="1"/>
</dbReference>
<name>A0AAU9UY35_EUPED</name>
<keyword evidence="4" id="KW-1185">Reference proteome</keyword>
<feature type="region of interest" description="Disordered" evidence="1">
    <location>
        <begin position="279"/>
        <end position="336"/>
    </location>
</feature>
<organism evidence="3 4">
    <name type="scientific">Euphydryas editha</name>
    <name type="common">Edith's checkerspot</name>
    <dbReference type="NCBI Taxonomy" id="104508"/>
    <lineage>
        <taxon>Eukaryota</taxon>
        <taxon>Metazoa</taxon>
        <taxon>Ecdysozoa</taxon>
        <taxon>Arthropoda</taxon>
        <taxon>Hexapoda</taxon>
        <taxon>Insecta</taxon>
        <taxon>Pterygota</taxon>
        <taxon>Neoptera</taxon>
        <taxon>Endopterygota</taxon>
        <taxon>Lepidoptera</taxon>
        <taxon>Glossata</taxon>
        <taxon>Ditrysia</taxon>
        <taxon>Papilionoidea</taxon>
        <taxon>Nymphalidae</taxon>
        <taxon>Nymphalinae</taxon>
        <taxon>Euphydryas</taxon>
    </lineage>
</organism>
<evidence type="ECO:0000313" key="4">
    <source>
        <dbReference type="Proteomes" id="UP001153954"/>
    </source>
</evidence>
<dbReference type="PANTHER" id="PTHR33273">
    <property type="entry name" value="DOMAIN-CONTAINING PROTEIN, PUTATIVE-RELATED"/>
    <property type="match status" value="1"/>
</dbReference>
<evidence type="ECO:0000259" key="2">
    <source>
        <dbReference type="Pfam" id="PF14529"/>
    </source>
</evidence>
<protein>
    <recommendedName>
        <fullName evidence="2">Endonuclease/exonuclease/phosphatase domain-containing protein</fullName>
    </recommendedName>
</protein>
<dbReference type="Pfam" id="PF14529">
    <property type="entry name" value="Exo_endo_phos_2"/>
    <property type="match status" value="1"/>
</dbReference>
<dbReference type="AlphaFoldDB" id="A0AAU9UY35"/>
<reference evidence="3" key="1">
    <citation type="submission" date="2022-03" db="EMBL/GenBank/DDBJ databases">
        <authorList>
            <person name="Tunstrom K."/>
        </authorList>
    </citation>
    <scope>NUCLEOTIDE SEQUENCE</scope>
</reference>
<dbReference type="Proteomes" id="UP001153954">
    <property type="component" value="Unassembled WGS sequence"/>
</dbReference>
<feature type="compositionally biased region" description="Basic and acidic residues" evidence="1">
    <location>
        <begin position="287"/>
        <end position="302"/>
    </location>
</feature>
<feature type="domain" description="Endonuclease/exonuclease/phosphatase" evidence="2">
    <location>
        <begin position="91"/>
        <end position="209"/>
    </location>
</feature>
<dbReference type="CDD" id="cd09077">
    <property type="entry name" value="R1-I-EN"/>
    <property type="match status" value="1"/>
</dbReference>
<comment type="caution">
    <text evidence="3">The sequence shown here is derived from an EMBL/GenBank/DDBJ whole genome shotgun (WGS) entry which is preliminary data.</text>
</comment>
<dbReference type="Gene3D" id="3.60.10.10">
    <property type="entry name" value="Endonuclease/exonuclease/phosphatase"/>
    <property type="match status" value="1"/>
</dbReference>
<sequence length="336" mass="36503">MDRVENHNFLQTNLNHCAQAQDLFMQALVQWRIDVAVAAEPYYVPPSHPCWAADLDGSVAIVGRSGGGSPLLSVEERGVGYVVAKWGEYAVVGVYFSPNKTVAELEAFVDLLAAAVGRQAPRQVVLLGDLNAKARDWGNPSTNSRGEVVREWAVAAGLTLLNTGLAHTCVRHNGGSVVDLSFASPSVATRVQAWRVLSEVETLSDHKYVRFEVSTSHSRGGPRHAAVHFPRWAVSHLDAELAREAAIVQSWSAAPMHLEVDDAADHFRDAMTAVCDAAMPKSRHRLERREEATSRPDRRADAGRGVGDRAPAVRSVPHRQARATAGHRQGEVAGLR</sequence>
<proteinExistence type="predicted"/>
<dbReference type="InterPro" id="IPR036691">
    <property type="entry name" value="Endo/exonu/phosph_ase_sf"/>
</dbReference>